<feature type="transmembrane region" description="Helical" evidence="1">
    <location>
        <begin position="60"/>
        <end position="78"/>
    </location>
</feature>
<sequence length="79" mass="9110">IIIIALICMDGTALLPHIIYALKTNNIKYSWINNFKPKEHTSSRSYSTNTRERRLKIDKIYIYLLLIVTAAIIICSLLT</sequence>
<dbReference type="EMBL" id="ML992025">
    <property type="protein sequence ID" value="KAF2228387.1"/>
    <property type="molecule type" value="Genomic_DNA"/>
</dbReference>
<dbReference type="AlphaFoldDB" id="A0A6A6GRT4"/>
<keyword evidence="3" id="KW-1185">Reference proteome</keyword>
<dbReference type="Proteomes" id="UP000800092">
    <property type="component" value="Unassembled WGS sequence"/>
</dbReference>
<evidence type="ECO:0000313" key="3">
    <source>
        <dbReference type="Proteomes" id="UP000800092"/>
    </source>
</evidence>
<feature type="non-terminal residue" evidence="2">
    <location>
        <position position="1"/>
    </location>
</feature>
<protein>
    <submittedName>
        <fullName evidence="2">Uncharacterized protein</fullName>
    </submittedName>
</protein>
<evidence type="ECO:0000256" key="1">
    <source>
        <dbReference type="SAM" id="Phobius"/>
    </source>
</evidence>
<evidence type="ECO:0000313" key="2">
    <source>
        <dbReference type="EMBL" id="KAF2228387.1"/>
    </source>
</evidence>
<gene>
    <name evidence="2" type="ORF">EV356DRAFT_458031</name>
</gene>
<reference evidence="2" key="1">
    <citation type="journal article" date="2020" name="Stud. Mycol.">
        <title>101 Dothideomycetes genomes: a test case for predicting lifestyles and emergence of pathogens.</title>
        <authorList>
            <person name="Haridas S."/>
            <person name="Albert R."/>
            <person name="Binder M."/>
            <person name="Bloem J."/>
            <person name="Labutti K."/>
            <person name="Salamov A."/>
            <person name="Andreopoulos B."/>
            <person name="Baker S."/>
            <person name="Barry K."/>
            <person name="Bills G."/>
            <person name="Bluhm B."/>
            <person name="Cannon C."/>
            <person name="Castanera R."/>
            <person name="Culley D."/>
            <person name="Daum C."/>
            <person name="Ezra D."/>
            <person name="Gonzalez J."/>
            <person name="Henrissat B."/>
            <person name="Kuo A."/>
            <person name="Liang C."/>
            <person name="Lipzen A."/>
            <person name="Lutzoni F."/>
            <person name="Magnuson J."/>
            <person name="Mondo S."/>
            <person name="Nolan M."/>
            <person name="Ohm R."/>
            <person name="Pangilinan J."/>
            <person name="Park H.-J."/>
            <person name="Ramirez L."/>
            <person name="Alfaro M."/>
            <person name="Sun H."/>
            <person name="Tritt A."/>
            <person name="Yoshinaga Y."/>
            <person name="Zwiers L.-H."/>
            <person name="Turgeon B."/>
            <person name="Goodwin S."/>
            <person name="Spatafora J."/>
            <person name="Crous P."/>
            <person name="Grigoriev I."/>
        </authorList>
    </citation>
    <scope>NUCLEOTIDE SEQUENCE</scope>
    <source>
        <strain evidence="2">Tuck. ex Michener</strain>
    </source>
</reference>
<keyword evidence="1" id="KW-1133">Transmembrane helix</keyword>
<accession>A0A6A6GRT4</accession>
<keyword evidence="1" id="KW-0812">Transmembrane</keyword>
<name>A0A6A6GRT4_VIRVR</name>
<proteinExistence type="predicted"/>
<organism evidence="2 3">
    <name type="scientific">Viridothelium virens</name>
    <name type="common">Speckled blister lichen</name>
    <name type="synonym">Trypethelium virens</name>
    <dbReference type="NCBI Taxonomy" id="1048519"/>
    <lineage>
        <taxon>Eukaryota</taxon>
        <taxon>Fungi</taxon>
        <taxon>Dikarya</taxon>
        <taxon>Ascomycota</taxon>
        <taxon>Pezizomycotina</taxon>
        <taxon>Dothideomycetes</taxon>
        <taxon>Dothideomycetes incertae sedis</taxon>
        <taxon>Trypetheliales</taxon>
        <taxon>Trypetheliaceae</taxon>
        <taxon>Viridothelium</taxon>
    </lineage>
</organism>
<keyword evidence="1" id="KW-0472">Membrane</keyword>